<evidence type="ECO:0000256" key="3">
    <source>
        <dbReference type="ARBA" id="ARBA00022840"/>
    </source>
</evidence>
<dbReference type="Gene3D" id="3.30.470.20">
    <property type="entry name" value="ATP-grasp fold, B domain"/>
    <property type="match status" value="1"/>
</dbReference>
<dbReference type="GO" id="GO:0006541">
    <property type="term" value="P:glutamine metabolic process"/>
    <property type="evidence" value="ECO:0007669"/>
    <property type="project" value="TreeGrafter"/>
</dbReference>
<dbReference type="EMBL" id="JAGYWB010000010">
    <property type="protein sequence ID" value="KAI0508019.1"/>
    <property type="molecule type" value="Genomic_DNA"/>
</dbReference>
<name>A0A8T3BEW6_DENNO</name>
<evidence type="ECO:0000256" key="2">
    <source>
        <dbReference type="ARBA" id="ARBA00022741"/>
    </source>
</evidence>
<dbReference type="GO" id="GO:0005524">
    <property type="term" value="F:ATP binding"/>
    <property type="evidence" value="ECO:0007669"/>
    <property type="project" value="UniProtKB-KW"/>
</dbReference>
<dbReference type="OrthoDB" id="1737730at2759"/>
<comment type="caution">
    <text evidence="4">The sequence shown here is derived from an EMBL/GenBank/DDBJ whole genome shotgun (WGS) entry which is preliminary data.</text>
</comment>
<protein>
    <submittedName>
        <fullName evidence="4">Uncharacterized protein</fullName>
    </submittedName>
</protein>
<accession>A0A8T3BEW6</accession>
<evidence type="ECO:0000256" key="1">
    <source>
        <dbReference type="ARBA" id="ARBA00022598"/>
    </source>
</evidence>
<dbReference type="SMR" id="A0A8T3BEW6"/>
<organism evidence="4 5">
    <name type="scientific">Dendrobium nobile</name>
    <name type="common">Orchid</name>
    <dbReference type="NCBI Taxonomy" id="94219"/>
    <lineage>
        <taxon>Eukaryota</taxon>
        <taxon>Viridiplantae</taxon>
        <taxon>Streptophyta</taxon>
        <taxon>Embryophyta</taxon>
        <taxon>Tracheophyta</taxon>
        <taxon>Spermatophyta</taxon>
        <taxon>Magnoliopsida</taxon>
        <taxon>Liliopsida</taxon>
        <taxon>Asparagales</taxon>
        <taxon>Orchidaceae</taxon>
        <taxon>Epidendroideae</taxon>
        <taxon>Malaxideae</taxon>
        <taxon>Dendrobiinae</taxon>
        <taxon>Dendrobium</taxon>
    </lineage>
</organism>
<keyword evidence="2" id="KW-0547">Nucleotide-binding</keyword>
<gene>
    <name evidence="4" type="ORF">KFK09_014151</name>
</gene>
<keyword evidence="1" id="KW-0436">Ligase</keyword>
<proteinExistence type="predicted"/>
<dbReference type="GO" id="GO:0004088">
    <property type="term" value="F:carbamoyl-phosphate synthase (glutamine-hydrolyzing) activity"/>
    <property type="evidence" value="ECO:0007669"/>
    <property type="project" value="TreeGrafter"/>
</dbReference>
<sequence length="127" mass="14016">MPLLHLVMSISSRQTLVLPAQFLLFLKLLVILEQNMPLVMSGKTIYDIGFTSEVIRKHVSIKEAVLPFEKFQGCDVLLGPEIRSTGEVMGVDFDFHVAFAKAQIAAGQKLPVDDDGLLAVKRQFSSA</sequence>
<dbReference type="PANTHER" id="PTHR11405:SF53">
    <property type="entry name" value="CARBAMOYL-PHOSPHATE SYNTHASE [AMMONIA], MITOCHONDRIAL"/>
    <property type="match status" value="1"/>
</dbReference>
<dbReference type="Proteomes" id="UP000829196">
    <property type="component" value="Unassembled WGS sequence"/>
</dbReference>
<keyword evidence="3" id="KW-0067">ATP-binding</keyword>
<evidence type="ECO:0000313" key="4">
    <source>
        <dbReference type="EMBL" id="KAI0508019.1"/>
    </source>
</evidence>
<dbReference type="GO" id="GO:0005737">
    <property type="term" value="C:cytoplasm"/>
    <property type="evidence" value="ECO:0007669"/>
    <property type="project" value="TreeGrafter"/>
</dbReference>
<dbReference type="SUPFAM" id="SSF56059">
    <property type="entry name" value="Glutathione synthetase ATP-binding domain-like"/>
    <property type="match status" value="1"/>
</dbReference>
<dbReference type="AlphaFoldDB" id="A0A8T3BEW6"/>
<dbReference type="PANTHER" id="PTHR11405">
    <property type="entry name" value="CARBAMOYLTRANSFERASE FAMILY MEMBER"/>
    <property type="match status" value="1"/>
</dbReference>
<keyword evidence="5" id="KW-1185">Reference proteome</keyword>
<evidence type="ECO:0000313" key="5">
    <source>
        <dbReference type="Proteomes" id="UP000829196"/>
    </source>
</evidence>
<reference evidence="4" key="1">
    <citation type="journal article" date="2022" name="Front. Genet.">
        <title>Chromosome-Scale Assembly of the Dendrobium nobile Genome Provides Insights Into the Molecular Mechanism of the Biosynthesis of the Medicinal Active Ingredient of Dendrobium.</title>
        <authorList>
            <person name="Xu Q."/>
            <person name="Niu S.-C."/>
            <person name="Li K.-L."/>
            <person name="Zheng P.-J."/>
            <person name="Zhang X.-J."/>
            <person name="Jia Y."/>
            <person name="Liu Y."/>
            <person name="Niu Y.-X."/>
            <person name="Yu L.-H."/>
            <person name="Chen D.-F."/>
            <person name="Zhang G.-Q."/>
        </authorList>
    </citation>
    <scope>NUCLEOTIDE SEQUENCE</scope>
    <source>
        <tissue evidence="4">Leaf</tissue>
    </source>
</reference>